<dbReference type="GO" id="GO:0008270">
    <property type="term" value="F:zinc ion binding"/>
    <property type="evidence" value="ECO:0007669"/>
    <property type="project" value="InterPro"/>
</dbReference>
<feature type="region of interest" description="Disordered" evidence="8">
    <location>
        <begin position="1193"/>
        <end position="1279"/>
    </location>
</feature>
<dbReference type="InterPro" id="IPR043128">
    <property type="entry name" value="Rev_trsase/Diguanyl_cyclase"/>
</dbReference>
<keyword evidence="5" id="KW-0255">Endonuclease</keyword>
<dbReference type="Pfam" id="PF00665">
    <property type="entry name" value="rve"/>
    <property type="match status" value="1"/>
</dbReference>
<evidence type="ECO:0000256" key="7">
    <source>
        <dbReference type="ARBA" id="ARBA00023268"/>
    </source>
</evidence>
<dbReference type="InterPro" id="IPR041577">
    <property type="entry name" value="RT_RNaseH_2"/>
</dbReference>
<evidence type="ECO:0000256" key="1">
    <source>
        <dbReference type="ARBA" id="ARBA00012493"/>
    </source>
</evidence>
<dbReference type="Gene3D" id="4.10.60.10">
    <property type="entry name" value="Zinc finger, CCHC-type"/>
    <property type="match status" value="1"/>
</dbReference>
<dbReference type="CDD" id="cd09274">
    <property type="entry name" value="RNase_HI_RT_Ty3"/>
    <property type="match status" value="1"/>
</dbReference>
<reference evidence="11 12" key="1">
    <citation type="submission" date="2020-02" db="EMBL/GenBank/DDBJ databases">
        <authorList>
            <person name="Ferguson B K."/>
        </authorList>
    </citation>
    <scope>NUCLEOTIDE SEQUENCE [LARGE SCALE GENOMIC DNA]</scope>
</reference>
<evidence type="ECO:0000313" key="12">
    <source>
        <dbReference type="Proteomes" id="UP000479000"/>
    </source>
</evidence>
<protein>
    <recommendedName>
        <fullName evidence="1">RNA-directed DNA polymerase</fullName>
        <ecNumber evidence="1">2.7.7.49</ecNumber>
    </recommendedName>
</protein>
<dbReference type="PANTHER" id="PTHR37984">
    <property type="entry name" value="PROTEIN CBG26694"/>
    <property type="match status" value="1"/>
</dbReference>
<dbReference type="InterPro" id="IPR000477">
    <property type="entry name" value="RT_dom"/>
</dbReference>
<proteinExistence type="predicted"/>
<dbReference type="InterPro" id="IPR021109">
    <property type="entry name" value="Peptidase_aspartic_dom_sf"/>
</dbReference>
<sequence>MRHKFYSALRARDESAREWAARLKGLAADCKFGDELKVVVRDLFVSGYGDGPIQERLFEEDPTSPLLTLAKLVDLATGKEAAMEERKQRSSLAIKTEPSDVFSVRRRNKGNPPKTASFKNPDSRGQPCKHCGRSNHESSDCRYKDYACNLCKSKGHLAPVCPSKPRCRGKKGHKYLDPQPVAANCVNEDEVNLCDSFFSILNSAHQETAQTDPKPYTIALEIYGEKIPFEIDTGSFYNVISAKFHARHFSHVKLRENDISLSDYIGHIIRPKGKISVPVKSEKLTCKLTFYVVERGGPPLIGREGLQKLKCSSLFKTDPEGSKRPSDFKADPEAPTNIEKLLSKYSMVFDESMGTFSKYRLSLKIAENAVPKFFKPRRLPIALREKVDNEIDRLVREGILEPVTRSEWATPIVPVLKADGTIRICGDYRLTVNPVLKPSSYTLPTMEHLCSDFAGARLFSKIDLRDAFQQCELDESSRSLTTINTHRGLFRYRRLCFGISNSPDEFQEVMERLLQGIKGVKVLLDDIVVSGQNAKEHNSRLEAVLRVLQNANLRVKPAKCKFSQPAIEYLGHIFDKDGCHPTRKHIEAISSCPVPTNADSLRSFLGMVTYYIKFVPNAAKILEPLYFLLRKSVKWSWTRHCDSAFKKVKKILTSYPVLSHFNPKMPLRLTVDASGKAVGAILSHVYPDHSERPIAYASKILTDCQRKYAQIEREAYAIVYGVTKFRDYLFAKRFELVTDHRPLLHIFGEQKGVPIYAANRLQRWAYLLSGYNYTMKCVRSQENGADFLSRIETKCSDTIGPDKLEDISHLNFIHETCPFRVNWKSIRRHTRSDPIISQVASKIVAGAKLDRSNDAFKPYVHREHELTIDHGCLMWGFRVIVPEQLRAAILRELHDTHIGATKMKAYARNYFWWPNLDSDVEATANACETCCKFRGSPPKSQITPWPHPLIPWTRLHMDFLGPMNQGRLNVFIVTDSTSKWIEAFIVPTANAQIAIEKLSELFARFGLPRSITSDGARYFTGQEMTAFLDGLGIRHNVGAPFHPQTNGAAESAVKIVKSFLKKAIFERRQPLPVALNKFLFQYRNTEHAATKESPATMMLKRRARTLFDPLTPSPEDIADMAHQRMTSSSGNRSTRYMVNDMVWARDYRSNPPRWIEAVISEVLGPLNYRVSTRDGLVWKRHLDQLWSRIIRKSSGPSNQDAEAPPTETTQAEEPSASPSEDPESSPWEWGRGISTPTPPKAQKCQETAQSTPASGSPSPSSPNSRPRRVRKRPSRFVPS</sequence>
<dbReference type="SUPFAM" id="SSF53098">
    <property type="entry name" value="Ribonuclease H-like"/>
    <property type="match status" value="1"/>
</dbReference>
<dbReference type="InterPro" id="IPR012337">
    <property type="entry name" value="RNaseH-like_sf"/>
</dbReference>
<dbReference type="CDD" id="cd01647">
    <property type="entry name" value="RT_LTR"/>
    <property type="match status" value="1"/>
</dbReference>
<dbReference type="GO" id="GO:0004519">
    <property type="term" value="F:endonuclease activity"/>
    <property type="evidence" value="ECO:0007669"/>
    <property type="project" value="UniProtKB-KW"/>
</dbReference>
<keyword evidence="5" id="KW-0378">Hydrolase</keyword>
<dbReference type="GO" id="GO:0042575">
    <property type="term" value="C:DNA polymerase complex"/>
    <property type="evidence" value="ECO:0007669"/>
    <property type="project" value="UniProtKB-ARBA"/>
</dbReference>
<dbReference type="EC" id="2.7.7.49" evidence="1"/>
<keyword evidence="4" id="KW-0540">Nuclease</keyword>
<feature type="region of interest" description="Disordered" evidence="8">
    <location>
        <begin position="103"/>
        <end position="140"/>
    </location>
</feature>
<evidence type="ECO:0000256" key="6">
    <source>
        <dbReference type="ARBA" id="ARBA00022918"/>
    </source>
</evidence>
<dbReference type="FunFam" id="3.30.70.270:FF:000026">
    <property type="entry name" value="Transposon Ty3-G Gag-Pol polyprotein"/>
    <property type="match status" value="1"/>
</dbReference>
<accession>A0A6H5HEX0</accession>
<dbReference type="Gene3D" id="1.10.340.70">
    <property type="match status" value="1"/>
</dbReference>
<dbReference type="PANTHER" id="PTHR37984:SF5">
    <property type="entry name" value="PROTEIN NYNRIN-LIKE"/>
    <property type="match status" value="1"/>
</dbReference>
<dbReference type="Pfam" id="PF17921">
    <property type="entry name" value="Integrase_H2C2"/>
    <property type="match status" value="1"/>
</dbReference>
<dbReference type="PROSITE" id="PS50878">
    <property type="entry name" value="RT_POL"/>
    <property type="match status" value="1"/>
</dbReference>
<dbReference type="Gene3D" id="3.10.10.10">
    <property type="entry name" value="HIV Type 1 Reverse Transcriptase, subunit A, domain 1"/>
    <property type="match status" value="1"/>
</dbReference>
<dbReference type="SUPFAM" id="SSF56672">
    <property type="entry name" value="DNA/RNA polymerases"/>
    <property type="match status" value="1"/>
</dbReference>
<organism evidence="11 12">
    <name type="scientific">Nesidiocoris tenuis</name>
    <dbReference type="NCBI Taxonomy" id="355587"/>
    <lineage>
        <taxon>Eukaryota</taxon>
        <taxon>Metazoa</taxon>
        <taxon>Ecdysozoa</taxon>
        <taxon>Arthropoda</taxon>
        <taxon>Hexapoda</taxon>
        <taxon>Insecta</taxon>
        <taxon>Pterygota</taxon>
        <taxon>Neoptera</taxon>
        <taxon>Paraneoptera</taxon>
        <taxon>Hemiptera</taxon>
        <taxon>Heteroptera</taxon>
        <taxon>Panheteroptera</taxon>
        <taxon>Cimicomorpha</taxon>
        <taxon>Miridae</taxon>
        <taxon>Dicyphina</taxon>
        <taxon>Nesidiocoris</taxon>
    </lineage>
</organism>
<dbReference type="Gene3D" id="2.40.70.10">
    <property type="entry name" value="Acid Proteases"/>
    <property type="match status" value="1"/>
</dbReference>
<evidence type="ECO:0000256" key="8">
    <source>
        <dbReference type="SAM" id="MobiDB-lite"/>
    </source>
</evidence>
<feature type="compositionally biased region" description="Basic residues" evidence="8">
    <location>
        <begin position="1265"/>
        <end position="1279"/>
    </location>
</feature>
<dbReference type="PROSITE" id="PS50994">
    <property type="entry name" value="INTEGRASE"/>
    <property type="match status" value="1"/>
</dbReference>
<evidence type="ECO:0000313" key="11">
    <source>
        <dbReference type="EMBL" id="CAB0012174.1"/>
    </source>
</evidence>
<dbReference type="Gene3D" id="3.30.70.270">
    <property type="match status" value="2"/>
</dbReference>
<dbReference type="InterPro" id="IPR041588">
    <property type="entry name" value="Integrase_H2C2"/>
</dbReference>
<dbReference type="InterPro" id="IPR043502">
    <property type="entry name" value="DNA/RNA_pol_sf"/>
</dbReference>
<feature type="compositionally biased region" description="Low complexity" evidence="8">
    <location>
        <begin position="1201"/>
        <end position="1229"/>
    </location>
</feature>
<evidence type="ECO:0000259" key="9">
    <source>
        <dbReference type="PROSITE" id="PS50878"/>
    </source>
</evidence>
<dbReference type="GO" id="GO:0003676">
    <property type="term" value="F:nucleic acid binding"/>
    <property type="evidence" value="ECO:0007669"/>
    <property type="project" value="InterPro"/>
</dbReference>
<dbReference type="Gene3D" id="3.30.420.10">
    <property type="entry name" value="Ribonuclease H-like superfamily/Ribonuclease H"/>
    <property type="match status" value="1"/>
</dbReference>
<dbReference type="OrthoDB" id="6627185at2759"/>
<keyword evidence="12" id="KW-1185">Reference proteome</keyword>
<evidence type="ECO:0000256" key="5">
    <source>
        <dbReference type="ARBA" id="ARBA00022759"/>
    </source>
</evidence>
<dbReference type="SMART" id="SM00343">
    <property type="entry name" value="ZnF_C2HC"/>
    <property type="match status" value="2"/>
</dbReference>
<feature type="compositionally biased region" description="Low complexity" evidence="8">
    <location>
        <begin position="1250"/>
        <end position="1264"/>
    </location>
</feature>
<dbReference type="InterPro" id="IPR001584">
    <property type="entry name" value="Integrase_cat-core"/>
</dbReference>
<dbReference type="Proteomes" id="UP000479000">
    <property type="component" value="Unassembled WGS sequence"/>
</dbReference>
<keyword evidence="7" id="KW-0511">Multifunctional enzyme</keyword>
<dbReference type="SUPFAM" id="SSF50630">
    <property type="entry name" value="Acid proteases"/>
    <property type="match status" value="1"/>
</dbReference>
<feature type="domain" description="Reverse transcriptase" evidence="9">
    <location>
        <begin position="396"/>
        <end position="574"/>
    </location>
</feature>
<keyword evidence="6" id="KW-0695">RNA-directed DNA polymerase</keyword>
<dbReference type="FunFam" id="1.10.340.70:FF:000003">
    <property type="entry name" value="Protein CBG25708"/>
    <property type="match status" value="1"/>
</dbReference>
<dbReference type="EMBL" id="CADCXU010025057">
    <property type="protein sequence ID" value="CAB0012174.1"/>
    <property type="molecule type" value="Genomic_DNA"/>
</dbReference>
<evidence type="ECO:0000259" key="10">
    <source>
        <dbReference type="PROSITE" id="PS50994"/>
    </source>
</evidence>
<evidence type="ECO:0000256" key="4">
    <source>
        <dbReference type="ARBA" id="ARBA00022722"/>
    </source>
</evidence>
<name>A0A6H5HEX0_9HEMI</name>
<evidence type="ECO:0000256" key="2">
    <source>
        <dbReference type="ARBA" id="ARBA00022679"/>
    </source>
</evidence>
<feature type="domain" description="Integrase catalytic" evidence="10">
    <location>
        <begin position="947"/>
        <end position="1102"/>
    </location>
</feature>
<dbReference type="GO" id="GO:0003964">
    <property type="term" value="F:RNA-directed DNA polymerase activity"/>
    <property type="evidence" value="ECO:0007669"/>
    <property type="project" value="UniProtKB-KW"/>
</dbReference>
<dbReference type="InterPro" id="IPR001878">
    <property type="entry name" value="Znf_CCHC"/>
</dbReference>
<dbReference type="AlphaFoldDB" id="A0A6H5HEX0"/>
<dbReference type="InterPro" id="IPR050951">
    <property type="entry name" value="Retrovirus_Pol_polyprotein"/>
</dbReference>
<gene>
    <name evidence="11" type="ORF">NTEN_LOCUS16956</name>
</gene>
<dbReference type="FunFam" id="3.10.20.370:FF:000001">
    <property type="entry name" value="Retrovirus-related Pol polyprotein from transposon 17.6-like protein"/>
    <property type="match status" value="1"/>
</dbReference>
<keyword evidence="3" id="KW-0548">Nucleotidyltransferase</keyword>
<dbReference type="Pfam" id="PF00078">
    <property type="entry name" value="RVT_1"/>
    <property type="match status" value="1"/>
</dbReference>
<dbReference type="GO" id="GO:0015074">
    <property type="term" value="P:DNA integration"/>
    <property type="evidence" value="ECO:0007669"/>
    <property type="project" value="InterPro"/>
</dbReference>
<keyword evidence="2" id="KW-0808">Transferase</keyword>
<dbReference type="InterPro" id="IPR036397">
    <property type="entry name" value="RNaseH_sf"/>
</dbReference>
<dbReference type="Pfam" id="PF17919">
    <property type="entry name" value="RT_RNaseH_2"/>
    <property type="match status" value="1"/>
</dbReference>
<evidence type="ECO:0000256" key="3">
    <source>
        <dbReference type="ARBA" id="ARBA00022695"/>
    </source>
</evidence>